<keyword evidence="2" id="KW-1185">Reference proteome</keyword>
<evidence type="ECO:0000313" key="1">
    <source>
        <dbReference type="EMBL" id="KAI3770253.1"/>
    </source>
</evidence>
<organism evidence="1 2">
    <name type="scientific">Arctium lappa</name>
    <name type="common">Greater burdock</name>
    <name type="synonym">Lappa major</name>
    <dbReference type="NCBI Taxonomy" id="4217"/>
    <lineage>
        <taxon>Eukaryota</taxon>
        <taxon>Viridiplantae</taxon>
        <taxon>Streptophyta</taxon>
        <taxon>Embryophyta</taxon>
        <taxon>Tracheophyta</taxon>
        <taxon>Spermatophyta</taxon>
        <taxon>Magnoliopsida</taxon>
        <taxon>eudicotyledons</taxon>
        <taxon>Gunneridae</taxon>
        <taxon>Pentapetalae</taxon>
        <taxon>asterids</taxon>
        <taxon>campanulids</taxon>
        <taxon>Asterales</taxon>
        <taxon>Asteraceae</taxon>
        <taxon>Carduoideae</taxon>
        <taxon>Cardueae</taxon>
        <taxon>Arctiinae</taxon>
        <taxon>Arctium</taxon>
    </lineage>
</organism>
<sequence>MSSVDSRPELPEMNVPQPMLLALLGRKKAKLENERMLSRHHKSEYEETSRKLWEKSIAMDKLLSKIKKG</sequence>
<name>A0ACB9FHI9_ARCLA</name>
<reference evidence="2" key="1">
    <citation type="journal article" date="2022" name="Mol. Ecol. Resour.">
        <title>The genomes of chicory, endive, great burdock and yacon provide insights into Asteraceae palaeo-polyploidization history and plant inulin production.</title>
        <authorList>
            <person name="Fan W."/>
            <person name="Wang S."/>
            <person name="Wang H."/>
            <person name="Wang A."/>
            <person name="Jiang F."/>
            <person name="Liu H."/>
            <person name="Zhao H."/>
            <person name="Xu D."/>
            <person name="Zhang Y."/>
        </authorList>
    </citation>
    <scope>NUCLEOTIDE SEQUENCE [LARGE SCALE GENOMIC DNA]</scope>
    <source>
        <strain evidence="2">cv. Niubang</strain>
    </source>
</reference>
<comment type="caution">
    <text evidence="1">The sequence shown here is derived from an EMBL/GenBank/DDBJ whole genome shotgun (WGS) entry which is preliminary data.</text>
</comment>
<accession>A0ACB9FHI9</accession>
<reference evidence="1 2" key="2">
    <citation type="journal article" date="2022" name="Mol. Ecol. Resour.">
        <title>The genomes of chicory, endive, great burdock and yacon provide insights into Asteraceae paleo-polyploidization history and plant inulin production.</title>
        <authorList>
            <person name="Fan W."/>
            <person name="Wang S."/>
            <person name="Wang H."/>
            <person name="Wang A."/>
            <person name="Jiang F."/>
            <person name="Liu H."/>
            <person name="Zhao H."/>
            <person name="Xu D."/>
            <person name="Zhang Y."/>
        </authorList>
    </citation>
    <scope>NUCLEOTIDE SEQUENCE [LARGE SCALE GENOMIC DNA]</scope>
    <source>
        <strain evidence="2">cv. Niubang</strain>
    </source>
</reference>
<dbReference type="EMBL" id="CM042047">
    <property type="protein sequence ID" value="KAI3770253.1"/>
    <property type="molecule type" value="Genomic_DNA"/>
</dbReference>
<evidence type="ECO:0000313" key="2">
    <source>
        <dbReference type="Proteomes" id="UP001055879"/>
    </source>
</evidence>
<proteinExistence type="predicted"/>
<protein>
    <submittedName>
        <fullName evidence="1">Uncharacterized protein</fullName>
    </submittedName>
</protein>
<gene>
    <name evidence="1" type="ORF">L6452_01380</name>
</gene>
<dbReference type="Proteomes" id="UP001055879">
    <property type="component" value="Linkage Group LG01"/>
</dbReference>